<dbReference type="AlphaFoldDB" id="A0A926EJF3"/>
<dbReference type="Gene3D" id="3.40.50.300">
    <property type="entry name" value="P-loop containing nucleotide triphosphate hydrolases"/>
    <property type="match status" value="2"/>
</dbReference>
<feature type="coiled-coil region" evidence="4">
    <location>
        <begin position="684"/>
        <end position="828"/>
    </location>
</feature>
<feature type="coiled-coil region" evidence="4">
    <location>
        <begin position="185"/>
        <end position="223"/>
    </location>
</feature>
<comment type="subunit">
    <text evidence="2">Heterodimer of SbcC and SbcD.</text>
</comment>
<proteinExistence type="inferred from homology"/>
<gene>
    <name evidence="6" type="ORF">H8718_14870</name>
</gene>
<sequence>MRPKVLTMRAFGPYGGSQVIDFTLLEDINMFLIHGPTGSGKTTILDAICYALYGQTNGGERTAESMRSKFATTDEPAEVTLTFYLKGDEYKVIRTPKFERPKKRGEGFTVEEGKALLYKLEEDEFKLVAARLQEVDRKIEELLVFNVDQFRQVIMIAQNKFRELLTADSKERQKILQDIFETGIYQSVEKQLEEKNNALTEAMKEKNMAYEMLLSRLKEEKDERLISYLQTKLLNNTPEVSEILHDLIKEYRIYEEANKARTIELKTELEKAQNVLIQQNEKHSAYMQLQEVKEKLNRFVLEETSYRQLEQEVKSLQKLQPILVVEEQWHKAQEEEKQNIQAITLLHREKEKEEGSLSQLLKIQEDSKEEAAKIEADKGRYLALESYLPKIDSLGELMSAQQKYEQDKQKLEIEKERIEKIIKAYEIRINEAEIKLKDKDTLAKSIQEGKVTLQAIEYILECQGEKARKSAELITLRNQYKVIAQNLEKLKKEEMQLKVQYDEVTLAWMNGQASIMAEHLEEGKPCPVCGSTEHPHKAKSGQTLVNPEIMKKLETKRSTYIAEISKKEEEQNSILIRGKSLNEDITHLDKRINSYVEKINQSAEEITSTYKGQVEERLGANERKLQEIEKLTGMIEQDRSKVTLEMNTLEKIKEAIYTCQTQLELHKSRVEAIRSELPEGMATRDQLLAQMKALEEERKAFEARMQRLQDELEKVKVQLSKIIGMLEEKEKVLSDLKAKVIKAEDSFNKALNEGQIEDLQTYEVLKLKVNELESLQEKIKAYYTQKAILEENKKVLEIKVADFRIEMLIEAKEHFEVLDKEKEKLQLEGADLECHIMLYEEVEQGIEALYEESKAVAKKQHIIGTMAQMAKGKNSKGLSFERYIQSSIFDEVLESANQKLRPMTTSRYELYRTGDMKRKNAQSGLDIAVIDHYVGQTRPVSTLSGGESFMAALALALGLADVISRLAGASSLDTMFIDEGFGTLDEQSLELAIKTLLSLQDTGRLVGIISHVKELREQIPARLEITRTSKGSSAQFKL</sequence>
<feature type="coiled-coil region" evidence="4">
    <location>
        <begin position="394"/>
        <end position="442"/>
    </location>
</feature>
<dbReference type="GO" id="GO:0006302">
    <property type="term" value="P:double-strand break repair"/>
    <property type="evidence" value="ECO:0007669"/>
    <property type="project" value="InterPro"/>
</dbReference>
<feature type="coiled-coil region" evidence="4">
    <location>
        <begin position="473"/>
        <end position="507"/>
    </location>
</feature>
<dbReference type="GO" id="GO:0016887">
    <property type="term" value="F:ATP hydrolysis activity"/>
    <property type="evidence" value="ECO:0007669"/>
    <property type="project" value="InterPro"/>
</dbReference>
<comment type="caution">
    <text evidence="6">The sequence shown here is derived from an EMBL/GenBank/DDBJ whole genome shotgun (WGS) entry which is preliminary data.</text>
</comment>
<accession>A0A926EJF3</accession>
<dbReference type="InterPro" id="IPR038729">
    <property type="entry name" value="Rad50/SbcC_AAA"/>
</dbReference>
<dbReference type="RefSeq" id="WP_249333500.1">
    <property type="nucleotide sequence ID" value="NZ_JACRSY010000028.1"/>
</dbReference>
<keyword evidence="4" id="KW-0175">Coiled coil</keyword>
<dbReference type="PANTHER" id="PTHR32114:SF2">
    <property type="entry name" value="ABC TRANSPORTER ABCH.3"/>
    <property type="match status" value="1"/>
</dbReference>
<evidence type="ECO:0000256" key="1">
    <source>
        <dbReference type="ARBA" id="ARBA00006930"/>
    </source>
</evidence>
<reference evidence="6" key="1">
    <citation type="submission" date="2020-08" db="EMBL/GenBank/DDBJ databases">
        <title>Genome public.</title>
        <authorList>
            <person name="Liu C."/>
            <person name="Sun Q."/>
        </authorList>
    </citation>
    <scope>NUCLEOTIDE SEQUENCE</scope>
    <source>
        <strain evidence="6">NSJ-12</strain>
    </source>
</reference>
<dbReference type="InterPro" id="IPR027417">
    <property type="entry name" value="P-loop_NTPase"/>
</dbReference>
<dbReference type="PANTHER" id="PTHR32114">
    <property type="entry name" value="ABC TRANSPORTER ABCH.3"/>
    <property type="match status" value="1"/>
</dbReference>
<evidence type="ECO:0000256" key="4">
    <source>
        <dbReference type="SAM" id="Coils"/>
    </source>
</evidence>
<name>A0A926EJF3_9FIRM</name>
<evidence type="ECO:0000259" key="5">
    <source>
        <dbReference type="Pfam" id="PF13476"/>
    </source>
</evidence>
<organism evidence="6 7">
    <name type="scientific">Zhenhengia yiwuensis</name>
    <dbReference type="NCBI Taxonomy" id="2763666"/>
    <lineage>
        <taxon>Bacteria</taxon>
        <taxon>Bacillati</taxon>
        <taxon>Bacillota</taxon>
        <taxon>Clostridia</taxon>
        <taxon>Lachnospirales</taxon>
        <taxon>Lachnospiraceae</taxon>
        <taxon>Zhenhengia</taxon>
    </lineage>
</organism>
<keyword evidence="7" id="KW-1185">Reference proteome</keyword>
<protein>
    <recommendedName>
        <fullName evidence="3">Nuclease SbcCD subunit C</fullName>
    </recommendedName>
</protein>
<feature type="domain" description="Rad50/SbcC-type AAA" evidence="5">
    <location>
        <begin position="6"/>
        <end position="217"/>
    </location>
</feature>
<dbReference type="Proteomes" id="UP000655830">
    <property type="component" value="Unassembled WGS sequence"/>
</dbReference>
<evidence type="ECO:0000313" key="7">
    <source>
        <dbReference type="Proteomes" id="UP000655830"/>
    </source>
</evidence>
<evidence type="ECO:0000256" key="3">
    <source>
        <dbReference type="ARBA" id="ARBA00013368"/>
    </source>
</evidence>
<dbReference type="Pfam" id="PF13476">
    <property type="entry name" value="AAA_23"/>
    <property type="match status" value="1"/>
</dbReference>
<dbReference type="EMBL" id="JACRSY010000028">
    <property type="protein sequence ID" value="MBC8580801.1"/>
    <property type="molecule type" value="Genomic_DNA"/>
</dbReference>
<evidence type="ECO:0000313" key="6">
    <source>
        <dbReference type="EMBL" id="MBC8580801.1"/>
    </source>
</evidence>
<evidence type="ECO:0000256" key="2">
    <source>
        <dbReference type="ARBA" id="ARBA00011322"/>
    </source>
</evidence>
<comment type="similarity">
    <text evidence="1">Belongs to the SMC family. SbcC subfamily.</text>
</comment>
<dbReference type="SUPFAM" id="SSF52540">
    <property type="entry name" value="P-loop containing nucleoside triphosphate hydrolases"/>
    <property type="match status" value="3"/>
</dbReference>
<dbReference type="Pfam" id="PF13558">
    <property type="entry name" value="SbcC_Walker_B"/>
    <property type="match status" value="1"/>
</dbReference>